<name>A0A1J8PVF9_9AGAM</name>
<evidence type="ECO:0000256" key="7">
    <source>
        <dbReference type="ARBA" id="ARBA00022448"/>
    </source>
</evidence>
<keyword evidence="17" id="KW-0968">Cytoplasmic vesicle</keyword>
<feature type="chain" id="PRO_5009649494" description="Autophagy-related protein 27" evidence="20">
    <location>
        <begin position="31"/>
        <end position="714"/>
    </location>
</feature>
<dbReference type="InterPro" id="IPR009011">
    <property type="entry name" value="Man6P_isomerase_rcpt-bd_dom_sf"/>
</dbReference>
<dbReference type="PANTHER" id="PTHR15071">
    <property type="entry name" value="MANNOSE-6-PHOSPHATE RECEPTOR FAMILY MEMBER"/>
    <property type="match status" value="1"/>
</dbReference>
<keyword evidence="8 19" id="KW-0812">Transmembrane</keyword>
<keyword evidence="9 20" id="KW-0732">Signal</keyword>
<keyword evidence="14" id="KW-0496">Mitochondrion</keyword>
<evidence type="ECO:0000259" key="21">
    <source>
        <dbReference type="PROSITE" id="PS51914"/>
    </source>
</evidence>
<keyword evidence="23" id="KW-1185">Reference proteome</keyword>
<evidence type="ECO:0000256" key="18">
    <source>
        <dbReference type="SAM" id="MobiDB-lite"/>
    </source>
</evidence>
<dbReference type="GO" id="GO:0006914">
    <property type="term" value="P:autophagy"/>
    <property type="evidence" value="ECO:0007669"/>
    <property type="project" value="UniProtKB-KW"/>
</dbReference>
<keyword evidence="12" id="KW-0072">Autophagy</keyword>
<keyword evidence="15 19" id="KW-0472">Membrane</keyword>
<feature type="region of interest" description="Disordered" evidence="18">
    <location>
        <begin position="188"/>
        <end position="217"/>
    </location>
</feature>
<evidence type="ECO:0000256" key="8">
    <source>
        <dbReference type="ARBA" id="ARBA00022692"/>
    </source>
</evidence>
<dbReference type="InterPro" id="IPR018939">
    <property type="entry name" value="Autophagy-rel_prot_27"/>
</dbReference>
<dbReference type="EMBL" id="LVVM01004957">
    <property type="protein sequence ID" value="OJA11707.1"/>
    <property type="molecule type" value="Genomic_DNA"/>
</dbReference>
<dbReference type="Proteomes" id="UP000183567">
    <property type="component" value="Unassembled WGS sequence"/>
</dbReference>
<dbReference type="GO" id="GO:0031966">
    <property type="term" value="C:mitochondrial membrane"/>
    <property type="evidence" value="ECO:0007669"/>
    <property type="project" value="UniProtKB-SubCell"/>
</dbReference>
<evidence type="ECO:0000256" key="20">
    <source>
        <dbReference type="SAM" id="SignalP"/>
    </source>
</evidence>
<keyword evidence="13" id="KW-0333">Golgi apparatus</keyword>
<evidence type="ECO:0000256" key="17">
    <source>
        <dbReference type="ARBA" id="ARBA00023329"/>
    </source>
</evidence>
<feature type="compositionally biased region" description="Low complexity" evidence="18">
    <location>
        <begin position="423"/>
        <end position="437"/>
    </location>
</feature>
<evidence type="ECO:0000256" key="10">
    <source>
        <dbReference type="ARBA" id="ARBA00022927"/>
    </source>
</evidence>
<evidence type="ECO:0000256" key="16">
    <source>
        <dbReference type="ARBA" id="ARBA00023157"/>
    </source>
</evidence>
<evidence type="ECO:0000256" key="1">
    <source>
        <dbReference type="ARBA" id="ARBA00004304"/>
    </source>
</evidence>
<dbReference type="GO" id="GO:0030659">
    <property type="term" value="C:cytoplasmic vesicle membrane"/>
    <property type="evidence" value="ECO:0007669"/>
    <property type="project" value="UniProtKB-SubCell"/>
</dbReference>
<reference evidence="22 23" key="1">
    <citation type="submission" date="2016-03" db="EMBL/GenBank/DDBJ databases">
        <title>Comparative genomics of the ectomycorrhizal sister species Rhizopogon vinicolor and Rhizopogon vesiculosus (Basidiomycota: Boletales) reveals a divergence of the mating type B locus.</title>
        <authorList>
            <person name="Mujic A.B."/>
            <person name="Kuo A."/>
            <person name="Tritt A."/>
            <person name="Lipzen A."/>
            <person name="Chen C."/>
            <person name="Johnson J."/>
            <person name="Sharma A."/>
            <person name="Barry K."/>
            <person name="Grigoriev I.V."/>
            <person name="Spatafora J.W."/>
        </authorList>
    </citation>
    <scope>NUCLEOTIDE SEQUENCE [LARGE SCALE GENOMIC DNA]</scope>
    <source>
        <strain evidence="22 23">AM-OR11-056</strain>
    </source>
</reference>
<feature type="region of interest" description="Disordered" evidence="18">
    <location>
        <begin position="690"/>
        <end position="714"/>
    </location>
</feature>
<dbReference type="AlphaFoldDB" id="A0A1J8PVF9"/>
<evidence type="ECO:0000313" key="23">
    <source>
        <dbReference type="Proteomes" id="UP000183567"/>
    </source>
</evidence>
<comment type="similarity">
    <text evidence="5">Belongs to the ATG27 family.</text>
</comment>
<evidence type="ECO:0000256" key="13">
    <source>
        <dbReference type="ARBA" id="ARBA00023034"/>
    </source>
</evidence>
<dbReference type="STRING" id="180088.A0A1J8PVF9"/>
<evidence type="ECO:0000256" key="2">
    <source>
        <dbReference type="ARBA" id="ARBA00004358"/>
    </source>
</evidence>
<gene>
    <name evidence="22" type="ORF">AZE42_02105</name>
</gene>
<feature type="region of interest" description="Disordered" evidence="18">
    <location>
        <begin position="302"/>
        <end position="321"/>
    </location>
</feature>
<dbReference type="GO" id="GO:0015031">
    <property type="term" value="P:protein transport"/>
    <property type="evidence" value="ECO:0007669"/>
    <property type="project" value="UniProtKB-KW"/>
</dbReference>
<evidence type="ECO:0000256" key="15">
    <source>
        <dbReference type="ARBA" id="ARBA00023136"/>
    </source>
</evidence>
<accession>A0A1J8PVF9</accession>
<evidence type="ECO:0000256" key="3">
    <source>
        <dbReference type="ARBA" id="ARBA00004472"/>
    </source>
</evidence>
<dbReference type="PROSITE" id="PS51914">
    <property type="entry name" value="MRH"/>
    <property type="match status" value="1"/>
</dbReference>
<evidence type="ECO:0000256" key="12">
    <source>
        <dbReference type="ARBA" id="ARBA00023006"/>
    </source>
</evidence>
<feature type="region of interest" description="Disordered" evidence="18">
    <location>
        <begin position="353"/>
        <end position="514"/>
    </location>
</feature>
<evidence type="ECO:0000256" key="5">
    <source>
        <dbReference type="ARBA" id="ARBA00005363"/>
    </source>
</evidence>
<comment type="caution">
    <text evidence="22">The sequence shown here is derived from an EMBL/GenBank/DDBJ whole genome shotgun (WGS) entry which is preliminary data.</text>
</comment>
<protein>
    <recommendedName>
        <fullName evidence="6">Autophagy-related protein 27</fullName>
    </recommendedName>
</protein>
<feature type="domain" description="MRH" evidence="21">
    <location>
        <begin position="33"/>
        <end position="192"/>
    </location>
</feature>
<evidence type="ECO:0000256" key="9">
    <source>
        <dbReference type="ARBA" id="ARBA00022729"/>
    </source>
</evidence>
<keyword evidence="10" id="KW-0653">Protein transport</keyword>
<evidence type="ECO:0000256" key="14">
    <source>
        <dbReference type="ARBA" id="ARBA00023128"/>
    </source>
</evidence>
<dbReference type="OrthoDB" id="3270804at2759"/>
<dbReference type="SUPFAM" id="SSF50911">
    <property type="entry name" value="Mannose 6-phosphate receptor domain"/>
    <property type="match status" value="1"/>
</dbReference>
<keyword evidence="16" id="KW-1015">Disulfide bond</keyword>
<feature type="transmembrane region" description="Helical" evidence="19">
    <location>
        <begin position="224"/>
        <end position="245"/>
    </location>
</feature>
<organism evidence="22 23">
    <name type="scientific">Rhizopogon vesiculosus</name>
    <dbReference type="NCBI Taxonomy" id="180088"/>
    <lineage>
        <taxon>Eukaryota</taxon>
        <taxon>Fungi</taxon>
        <taxon>Dikarya</taxon>
        <taxon>Basidiomycota</taxon>
        <taxon>Agaricomycotina</taxon>
        <taxon>Agaricomycetes</taxon>
        <taxon>Agaricomycetidae</taxon>
        <taxon>Boletales</taxon>
        <taxon>Suillineae</taxon>
        <taxon>Rhizopogonaceae</taxon>
        <taxon>Rhizopogon</taxon>
    </lineage>
</organism>
<keyword evidence="11 19" id="KW-1133">Transmembrane helix</keyword>
<dbReference type="Pfam" id="PF09451">
    <property type="entry name" value="ATG27"/>
    <property type="match status" value="1"/>
</dbReference>
<proteinExistence type="inferred from homology"/>
<evidence type="ECO:0000313" key="22">
    <source>
        <dbReference type="EMBL" id="OJA11707.1"/>
    </source>
</evidence>
<evidence type="ECO:0000256" key="6">
    <source>
        <dbReference type="ARBA" id="ARBA00013776"/>
    </source>
</evidence>
<feature type="compositionally biased region" description="Basic and acidic residues" evidence="18">
    <location>
        <begin position="459"/>
        <end position="473"/>
    </location>
</feature>
<evidence type="ECO:0000256" key="11">
    <source>
        <dbReference type="ARBA" id="ARBA00022989"/>
    </source>
</evidence>
<dbReference type="GO" id="GO:0034045">
    <property type="term" value="C:phagophore assembly site membrane"/>
    <property type="evidence" value="ECO:0007669"/>
    <property type="project" value="UniProtKB-SubCell"/>
</dbReference>
<dbReference type="InterPro" id="IPR044865">
    <property type="entry name" value="MRH_dom"/>
</dbReference>
<sequence length="714" mass="77578">MILRYIKSKPLPLNLLALLLLLSSAVNVTAEDFSCHVTLGEQSWDLTSLGGEQKVQRTRDTPPTTMVDELRFNLCGDLSSLKDVPEGDQCPSSTRACLTKTNHKDGEGEDRVIAVIPVAQSSLDPETIPLSSSTGLSLIFKGPSYPISAEDPIPQSLKFSLLCAEGTTDPIFVSYDNGEVHVEWSTPSACVSTTNQPEDDETGGGGGDGGNSDEKPTESVGSGLGFFFLVLLLAFAAYFALGAYYNYSTYGARGVDLIPIECKGRTKNIPEAVFEGFETYKEADRAYRGALQRGEVEVIQGNKGASASARRTKHRSSSLEEFDNGLDDDLFQPVTPGRRMGWVRARTMQSRDSLDEMSLLHSPSRTLPPSPPTGVTQYVELEDSPLFQPPRKSSPRVTVEDTSYTASPSPPKFRPVPIRKAQSSRTSSMTSIEETSSPRVLRRQVTAPASFETGARYPTVEEIRNGQDLDPRVMRPPSRTFDPANVKSRPKASSASRKQPADAQMDAELTSPRDATMRFVPDRLPSVNYLEDDENSSISSLPRRRVANKGKSRAFADTATEVLSASGSLHSNKRQSFSEYSNHIQEVYMVDRPEQCSVVVVRCLPGNSCSHGQCGSMHASATVRSDGVRPQSHYVDAEVSPILSSVSSARKTSPRKATVLEPVARVSDASSGQGVHSFLGLSYSPQVPSRRYAAESDVRSPFARGTRVPSGLSE</sequence>
<keyword evidence="7" id="KW-0813">Transport</keyword>
<dbReference type="Gene3D" id="2.70.130.10">
    <property type="entry name" value="Mannose-6-phosphate receptor binding domain"/>
    <property type="match status" value="1"/>
</dbReference>
<evidence type="ECO:0000256" key="4">
    <source>
        <dbReference type="ARBA" id="ARBA00004614"/>
    </source>
</evidence>
<dbReference type="PANTHER" id="PTHR15071:SF13">
    <property type="entry name" value="AUTOPHAGY-RELATED PROTEIN 27"/>
    <property type="match status" value="1"/>
</dbReference>
<comment type="subcellular location">
    <subcellularLocation>
        <location evidence="2">Cytoplasmic vesicle membrane</location>
        <topology evidence="2">Single-pass type I membrane protein</topology>
    </subcellularLocation>
    <subcellularLocation>
        <location evidence="4">Golgi apparatus membrane</location>
        <topology evidence="4">Single-pass type I membrane protein</topology>
    </subcellularLocation>
    <subcellularLocation>
        <location evidence="1">Mitochondrion membrane</location>
        <topology evidence="1">Single-pass membrane protein</topology>
    </subcellularLocation>
    <subcellularLocation>
        <location evidence="3">Preautophagosomal structure membrane</location>
        <topology evidence="3">Single-pass type I membrane protein</topology>
    </subcellularLocation>
</comment>
<evidence type="ECO:0000256" key="19">
    <source>
        <dbReference type="SAM" id="Phobius"/>
    </source>
</evidence>
<dbReference type="GO" id="GO:0000139">
    <property type="term" value="C:Golgi membrane"/>
    <property type="evidence" value="ECO:0007669"/>
    <property type="project" value="UniProtKB-SubCell"/>
</dbReference>
<feature type="signal peptide" evidence="20">
    <location>
        <begin position="1"/>
        <end position="30"/>
    </location>
</feature>